<keyword evidence="2" id="KW-1185">Reference proteome</keyword>
<proteinExistence type="predicted"/>
<evidence type="ECO:0000313" key="1">
    <source>
        <dbReference type="EMBL" id="GBP44407.1"/>
    </source>
</evidence>
<dbReference type="Proteomes" id="UP000299102">
    <property type="component" value="Unassembled WGS sequence"/>
</dbReference>
<evidence type="ECO:0000313" key="2">
    <source>
        <dbReference type="Proteomes" id="UP000299102"/>
    </source>
</evidence>
<gene>
    <name evidence="1" type="ORF">EVAR_81322_1</name>
</gene>
<reference evidence="1 2" key="1">
    <citation type="journal article" date="2019" name="Commun. Biol.">
        <title>The bagworm genome reveals a unique fibroin gene that provides high tensile strength.</title>
        <authorList>
            <person name="Kono N."/>
            <person name="Nakamura H."/>
            <person name="Ohtoshi R."/>
            <person name="Tomita M."/>
            <person name="Numata K."/>
            <person name="Arakawa K."/>
        </authorList>
    </citation>
    <scope>NUCLEOTIDE SEQUENCE [LARGE SCALE GENOMIC DNA]</scope>
</reference>
<name>A0A4C1W2R1_EUMVA</name>
<dbReference type="EMBL" id="BGZK01000452">
    <property type="protein sequence ID" value="GBP44407.1"/>
    <property type="molecule type" value="Genomic_DNA"/>
</dbReference>
<accession>A0A4C1W2R1</accession>
<comment type="caution">
    <text evidence="1">The sequence shown here is derived from an EMBL/GenBank/DDBJ whole genome shotgun (WGS) entry which is preliminary data.</text>
</comment>
<organism evidence="1 2">
    <name type="scientific">Eumeta variegata</name>
    <name type="common">Bagworm moth</name>
    <name type="synonym">Eumeta japonica</name>
    <dbReference type="NCBI Taxonomy" id="151549"/>
    <lineage>
        <taxon>Eukaryota</taxon>
        <taxon>Metazoa</taxon>
        <taxon>Ecdysozoa</taxon>
        <taxon>Arthropoda</taxon>
        <taxon>Hexapoda</taxon>
        <taxon>Insecta</taxon>
        <taxon>Pterygota</taxon>
        <taxon>Neoptera</taxon>
        <taxon>Endopterygota</taxon>
        <taxon>Lepidoptera</taxon>
        <taxon>Glossata</taxon>
        <taxon>Ditrysia</taxon>
        <taxon>Tineoidea</taxon>
        <taxon>Psychidae</taxon>
        <taxon>Oiketicinae</taxon>
        <taxon>Eumeta</taxon>
    </lineage>
</organism>
<sequence>MITFGFEKHEWSPTALSYVVNEVENICIHLQYGVAPDELRARGARGARYAHVTYYDFTEDTCVPSDAALNSSTGLPGYEAWPSIRVTILSEPPKMLEKNINTREKQTELPRRRGRGWRAPSLCKCPRLFSIRRGTAHALCPLCRVIALTRVSPQSDVAFQRRSRRFQAALRGASPLRPGGLPSQGYPRAYTSACLSLDPRTGYAPAETTAAS</sequence>
<dbReference type="AlphaFoldDB" id="A0A4C1W2R1"/>
<protein>
    <submittedName>
        <fullName evidence="1">Uncharacterized protein</fullName>
    </submittedName>
</protein>